<dbReference type="EMBL" id="MVGT01004037">
    <property type="protein sequence ID" value="OVA01829.1"/>
    <property type="molecule type" value="Genomic_DNA"/>
</dbReference>
<reference evidence="1 2" key="1">
    <citation type="journal article" date="2017" name="Mol. Plant">
        <title>The Genome of Medicinal Plant Macleaya cordata Provides New Insights into Benzylisoquinoline Alkaloids Metabolism.</title>
        <authorList>
            <person name="Liu X."/>
            <person name="Liu Y."/>
            <person name="Huang P."/>
            <person name="Ma Y."/>
            <person name="Qing Z."/>
            <person name="Tang Q."/>
            <person name="Cao H."/>
            <person name="Cheng P."/>
            <person name="Zheng Y."/>
            <person name="Yuan Z."/>
            <person name="Zhou Y."/>
            <person name="Liu J."/>
            <person name="Tang Z."/>
            <person name="Zhuo Y."/>
            <person name="Zhang Y."/>
            <person name="Yu L."/>
            <person name="Huang J."/>
            <person name="Yang P."/>
            <person name="Peng Q."/>
            <person name="Zhang J."/>
            <person name="Jiang W."/>
            <person name="Zhang Z."/>
            <person name="Lin K."/>
            <person name="Ro D.K."/>
            <person name="Chen X."/>
            <person name="Xiong X."/>
            <person name="Shang Y."/>
            <person name="Huang S."/>
            <person name="Zeng J."/>
        </authorList>
    </citation>
    <scope>NUCLEOTIDE SEQUENCE [LARGE SCALE GENOMIC DNA]</scope>
    <source>
        <strain evidence="2">cv. BLH2017</strain>
        <tissue evidence="1">Root</tissue>
    </source>
</reference>
<evidence type="ECO:0000313" key="2">
    <source>
        <dbReference type="Proteomes" id="UP000195402"/>
    </source>
</evidence>
<accession>A0A200PUE2</accession>
<comment type="caution">
    <text evidence="1">The sequence shown here is derived from an EMBL/GenBank/DDBJ whole genome shotgun (WGS) entry which is preliminary data.</text>
</comment>
<organism evidence="1 2">
    <name type="scientific">Macleaya cordata</name>
    <name type="common">Five-seeded plume-poppy</name>
    <name type="synonym">Bocconia cordata</name>
    <dbReference type="NCBI Taxonomy" id="56857"/>
    <lineage>
        <taxon>Eukaryota</taxon>
        <taxon>Viridiplantae</taxon>
        <taxon>Streptophyta</taxon>
        <taxon>Embryophyta</taxon>
        <taxon>Tracheophyta</taxon>
        <taxon>Spermatophyta</taxon>
        <taxon>Magnoliopsida</taxon>
        <taxon>Ranunculales</taxon>
        <taxon>Papaveraceae</taxon>
        <taxon>Papaveroideae</taxon>
        <taxon>Macleaya</taxon>
    </lineage>
</organism>
<gene>
    <name evidence="1" type="ORF">BVC80_9075g76</name>
</gene>
<dbReference type="InParanoid" id="A0A200PUE2"/>
<evidence type="ECO:0000313" key="1">
    <source>
        <dbReference type="EMBL" id="OVA01829.1"/>
    </source>
</evidence>
<dbReference type="Proteomes" id="UP000195402">
    <property type="component" value="Unassembled WGS sequence"/>
</dbReference>
<sequence length="239" mass="25608">MVEVVVVVVGGSRSDNGSTMWCSTSFGIGVDLVDTSMSCPQSSCLSPSDSSGLIRKWRKRARSGQASVSSTSEVNVNSSLKQLAFDRRKKKRLHFGGTTSFVASPCIGEGVGCRLSGRQPHVGANLFLVSQSGYSSKGALGRVGRVPSSFSYSISQIGIGSFLHDLVIVLRTCLLVGSTSKLKVQQRFESLVGISIFVLHVSVTTRGPSQLGTNLVDDTPRSTYSAVRRTKSLLRTLWE</sequence>
<keyword evidence="2" id="KW-1185">Reference proteome</keyword>
<protein>
    <submittedName>
        <fullName evidence="1">Uncharacterized protein</fullName>
    </submittedName>
</protein>
<dbReference type="AlphaFoldDB" id="A0A200PUE2"/>
<proteinExistence type="predicted"/>
<name>A0A200PUE2_MACCD</name>